<dbReference type="Pfam" id="PF12850">
    <property type="entry name" value="Metallophos_2"/>
    <property type="match status" value="1"/>
</dbReference>
<dbReference type="RefSeq" id="WP_128686589.1">
    <property type="nucleotide sequence ID" value="NZ_CP029684.2"/>
</dbReference>
<keyword evidence="2" id="KW-0479">Metal-binding</keyword>
<evidence type="ECO:0000313" key="7">
    <source>
        <dbReference type="Proteomes" id="UP001167919"/>
    </source>
</evidence>
<sequence length="176" mass="20394">MNYLIFSDTHGDRQEFEAILHRYQHDPEIAAIFYNGDSEFDDGDPIWQGIHTVLGNMDFYDGYPIENVYKNQKDDIIIYQTHGHLARVADGLQMLDELAEKQQANIVLFGHTHVVFTGEYDHKLFINPGSTTYPRGPRREIGGTYVILTVSAKKFVVRYFARDFQEIASLQQTFKR</sequence>
<dbReference type="AlphaFoldDB" id="A0AAJ1R8X3"/>
<dbReference type="InterPro" id="IPR000979">
    <property type="entry name" value="Phosphodiesterase_MJ0936/Vps29"/>
</dbReference>
<dbReference type="InterPro" id="IPR029052">
    <property type="entry name" value="Metallo-depent_PP-like"/>
</dbReference>
<evidence type="ECO:0000313" key="5">
    <source>
        <dbReference type="EMBL" id="QAS70119.1"/>
    </source>
</evidence>
<reference evidence="5 6" key="1">
    <citation type="journal article" date="2019" name="Syst. Appl. Microbiol.">
        <title>Oenococcus sicerae sp. nov., isolated from French cider.</title>
        <authorList>
            <person name="Cousin F.J."/>
            <person name="Le Guellec R."/>
            <person name="Chagnot C."/>
            <person name="Goux D."/>
            <person name="Dalmasso M."/>
            <person name="Laplace J.M."/>
            <person name="Cretenet M."/>
        </authorList>
    </citation>
    <scope>NUCLEOTIDE SEQUENCE [LARGE SCALE GENOMIC DNA]</scope>
    <source>
        <strain evidence="5 6">UCMA 15228</strain>
    </source>
</reference>
<dbReference type="Proteomes" id="UP001167919">
    <property type="component" value="Unassembled WGS sequence"/>
</dbReference>
<dbReference type="GO" id="GO:0016787">
    <property type="term" value="F:hydrolase activity"/>
    <property type="evidence" value="ECO:0007669"/>
    <property type="project" value="UniProtKB-UniRule"/>
</dbReference>
<dbReference type="GO" id="GO:0046872">
    <property type="term" value="F:metal ion binding"/>
    <property type="evidence" value="ECO:0007669"/>
    <property type="project" value="UniProtKB-KW"/>
</dbReference>
<dbReference type="PANTHER" id="PTHR11124">
    <property type="entry name" value="VACUOLAR SORTING PROTEIN VPS29"/>
    <property type="match status" value="1"/>
</dbReference>
<comment type="cofactor">
    <cofactor evidence="2">
        <name>a divalent metal cation</name>
        <dbReference type="ChEBI" id="CHEBI:60240"/>
    </cofactor>
</comment>
<dbReference type="EMBL" id="SDWY01000001">
    <property type="protein sequence ID" value="MDN6899420.1"/>
    <property type="molecule type" value="Genomic_DNA"/>
</dbReference>
<gene>
    <name evidence="5" type="ORF">DLJ48_06065</name>
    <name evidence="4" type="ORF">EVC35_00135</name>
</gene>
<dbReference type="EMBL" id="CP029684">
    <property type="protein sequence ID" value="QAS70119.1"/>
    <property type="molecule type" value="Genomic_DNA"/>
</dbReference>
<evidence type="ECO:0000259" key="3">
    <source>
        <dbReference type="Pfam" id="PF12850"/>
    </source>
</evidence>
<keyword evidence="6" id="KW-1185">Reference proteome</keyword>
<proteinExistence type="inferred from homology"/>
<evidence type="ECO:0000313" key="6">
    <source>
        <dbReference type="Proteomes" id="UP000286907"/>
    </source>
</evidence>
<organism evidence="4 7">
    <name type="scientific">Oenococcus sicerae</name>
    <dbReference type="NCBI Taxonomy" id="2203724"/>
    <lineage>
        <taxon>Bacteria</taxon>
        <taxon>Bacillati</taxon>
        <taxon>Bacillota</taxon>
        <taxon>Bacilli</taxon>
        <taxon>Lactobacillales</taxon>
        <taxon>Lactobacillaceae</taxon>
        <taxon>Oenococcus</taxon>
    </lineage>
</organism>
<dbReference type="SUPFAM" id="SSF56300">
    <property type="entry name" value="Metallo-dependent phosphatases"/>
    <property type="match status" value="1"/>
</dbReference>
<feature type="domain" description="Calcineurin-like phosphoesterase" evidence="3">
    <location>
        <begin position="1"/>
        <end position="152"/>
    </location>
</feature>
<reference evidence="4" key="2">
    <citation type="submission" date="2019-01" db="EMBL/GenBank/DDBJ databases">
        <title>Oenococcus sicerae UCMA17102.</title>
        <authorList>
            <person name="Cousin F.J."/>
            <person name="Le Guellec R."/>
            <person name="Cretenet M."/>
        </authorList>
    </citation>
    <scope>NUCLEOTIDE SEQUENCE</scope>
    <source>
        <strain evidence="4">UCMA17102</strain>
    </source>
</reference>
<comment type="similarity">
    <text evidence="1 2">Belongs to the metallophosphoesterase superfamily. YfcE family.</text>
</comment>
<dbReference type="InterPro" id="IPR024654">
    <property type="entry name" value="Calcineurin-like_PHP_lpxH"/>
</dbReference>
<name>A0AAJ1R8X3_9LACO</name>
<protein>
    <recommendedName>
        <fullName evidence="2">Phosphoesterase</fullName>
        <ecNumber evidence="2">3.1.4.-</ecNumber>
    </recommendedName>
</protein>
<accession>A0AAJ1R8X3</accession>
<evidence type="ECO:0000256" key="2">
    <source>
        <dbReference type="RuleBase" id="RU362039"/>
    </source>
</evidence>
<reference evidence="5" key="3">
    <citation type="submission" date="2020-01" db="EMBL/GenBank/DDBJ databases">
        <authorList>
            <person name="Cousin F.J."/>
            <person name="Le Guellec R."/>
            <person name="Cretenet M."/>
        </authorList>
    </citation>
    <scope>NUCLEOTIDE SEQUENCE</scope>
    <source>
        <strain evidence="5">UCMA 15228</strain>
    </source>
</reference>
<dbReference type="Proteomes" id="UP000286907">
    <property type="component" value="Chromosome"/>
</dbReference>
<evidence type="ECO:0000313" key="4">
    <source>
        <dbReference type="EMBL" id="MDN6899420.1"/>
    </source>
</evidence>
<evidence type="ECO:0000256" key="1">
    <source>
        <dbReference type="ARBA" id="ARBA00008950"/>
    </source>
</evidence>
<dbReference type="EC" id="3.1.4.-" evidence="2"/>
<dbReference type="Gene3D" id="3.60.21.10">
    <property type="match status" value="1"/>
</dbReference>
<dbReference type="NCBIfam" id="TIGR00040">
    <property type="entry name" value="yfcE"/>
    <property type="match status" value="1"/>
</dbReference>